<evidence type="ECO:0000256" key="3">
    <source>
        <dbReference type="ARBA" id="ARBA00012944"/>
    </source>
</evidence>
<keyword evidence="5 16" id="KW-0813">Transport</keyword>
<name>A0A286KAV4_9ANNE</name>
<feature type="transmembrane region" description="Helical" evidence="16">
    <location>
        <begin position="56"/>
        <end position="74"/>
    </location>
</feature>
<evidence type="ECO:0000259" key="17">
    <source>
        <dbReference type="Pfam" id="PF00361"/>
    </source>
</evidence>
<accession>A0A286KAV4</accession>
<geneLocation type="mitochondrion" evidence="19"/>
<feature type="domain" description="NADH:quinone oxidoreductase/Mrp antiporter transmembrane" evidence="17">
    <location>
        <begin position="108"/>
        <end position="394"/>
    </location>
</feature>
<feature type="transmembrane region" description="Helical" evidence="16">
    <location>
        <begin position="249"/>
        <end position="271"/>
    </location>
</feature>
<keyword evidence="11 16" id="KW-0520">NAD</keyword>
<feature type="transmembrane region" description="Helical" evidence="16">
    <location>
        <begin position="423"/>
        <end position="442"/>
    </location>
</feature>
<comment type="function">
    <text evidence="16">Core subunit of the mitochondrial membrane respiratory chain NADH dehydrogenase (Complex I) which catalyzes electron transfer from NADH through the respiratory chain, using ubiquinone as an electron acceptor. Essential for the catalytic activity and assembly of complex I.</text>
</comment>
<evidence type="ECO:0000256" key="16">
    <source>
        <dbReference type="RuleBase" id="RU003297"/>
    </source>
</evidence>
<dbReference type="Pfam" id="PF01059">
    <property type="entry name" value="Oxidored_q5_N"/>
    <property type="match status" value="1"/>
</dbReference>
<dbReference type="EMBL" id="KU728892">
    <property type="protein sequence ID" value="AOR07189.1"/>
    <property type="molecule type" value="Genomic_DNA"/>
</dbReference>
<evidence type="ECO:0000256" key="6">
    <source>
        <dbReference type="ARBA" id="ARBA00022660"/>
    </source>
</evidence>
<evidence type="ECO:0000256" key="7">
    <source>
        <dbReference type="ARBA" id="ARBA00022692"/>
    </source>
</evidence>
<dbReference type="PANTHER" id="PTHR43507:SF20">
    <property type="entry name" value="NADH-UBIQUINONE OXIDOREDUCTASE CHAIN 4"/>
    <property type="match status" value="1"/>
</dbReference>
<comment type="similarity">
    <text evidence="2 16">Belongs to the complex I subunit 4 family.</text>
</comment>
<dbReference type="GO" id="GO:0048039">
    <property type="term" value="F:ubiquinone binding"/>
    <property type="evidence" value="ECO:0007669"/>
    <property type="project" value="TreeGrafter"/>
</dbReference>
<feature type="transmembrane region" description="Helical" evidence="16">
    <location>
        <begin position="302"/>
        <end position="324"/>
    </location>
</feature>
<feature type="transmembrane region" description="Helical" evidence="16">
    <location>
        <begin position="186"/>
        <end position="209"/>
    </location>
</feature>
<feature type="transmembrane region" description="Helical" evidence="16">
    <location>
        <begin position="20"/>
        <end position="44"/>
    </location>
</feature>
<evidence type="ECO:0000256" key="13">
    <source>
        <dbReference type="ARBA" id="ARBA00023128"/>
    </source>
</evidence>
<dbReference type="AlphaFoldDB" id="A0A286KAV4"/>
<keyword evidence="7 16" id="KW-0812">Transmembrane</keyword>
<evidence type="ECO:0000256" key="9">
    <source>
        <dbReference type="ARBA" id="ARBA00022982"/>
    </source>
</evidence>
<dbReference type="PRINTS" id="PR01437">
    <property type="entry name" value="NUOXDRDTASE4"/>
</dbReference>
<dbReference type="InterPro" id="IPR003918">
    <property type="entry name" value="NADH_UbQ_OxRdtase"/>
</dbReference>
<evidence type="ECO:0000256" key="5">
    <source>
        <dbReference type="ARBA" id="ARBA00022448"/>
    </source>
</evidence>
<gene>
    <name evidence="19" type="primary">ND4</name>
</gene>
<dbReference type="GO" id="GO:0031966">
    <property type="term" value="C:mitochondrial membrane"/>
    <property type="evidence" value="ECO:0007669"/>
    <property type="project" value="UniProtKB-SubCell"/>
</dbReference>
<dbReference type="InterPro" id="IPR000260">
    <property type="entry name" value="NADH4_N"/>
</dbReference>
<keyword evidence="13 16" id="KW-0496">Mitochondrion</keyword>
<evidence type="ECO:0000256" key="14">
    <source>
        <dbReference type="ARBA" id="ARBA00023136"/>
    </source>
</evidence>
<evidence type="ECO:0000256" key="1">
    <source>
        <dbReference type="ARBA" id="ARBA00004225"/>
    </source>
</evidence>
<evidence type="ECO:0000256" key="8">
    <source>
        <dbReference type="ARBA" id="ARBA00022967"/>
    </source>
</evidence>
<proteinExistence type="inferred from homology"/>
<evidence type="ECO:0000256" key="4">
    <source>
        <dbReference type="ARBA" id="ARBA00021006"/>
    </source>
</evidence>
<dbReference type="InterPro" id="IPR001750">
    <property type="entry name" value="ND/Mrp_TM"/>
</dbReference>
<keyword evidence="9 16" id="KW-0249">Electron transport</keyword>
<organism evidence="19">
    <name type="scientific">Enchytraeus albidus</name>
    <dbReference type="NCBI Taxonomy" id="6390"/>
    <lineage>
        <taxon>Eukaryota</taxon>
        <taxon>Metazoa</taxon>
        <taxon>Spiralia</taxon>
        <taxon>Lophotrochozoa</taxon>
        <taxon>Annelida</taxon>
        <taxon>Clitellata</taxon>
        <taxon>Oligochaeta</taxon>
        <taxon>Enchytraeida</taxon>
        <taxon>Enchytraeidae</taxon>
        <taxon>Enchytraeus</taxon>
    </lineage>
</organism>
<evidence type="ECO:0000313" key="19">
    <source>
        <dbReference type="EMBL" id="AOR07189.1"/>
    </source>
</evidence>
<evidence type="ECO:0000256" key="12">
    <source>
        <dbReference type="ARBA" id="ARBA00023075"/>
    </source>
</evidence>
<evidence type="ECO:0000256" key="2">
    <source>
        <dbReference type="ARBA" id="ARBA00009025"/>
    </source>
</evidence>
<dbReference type="PANTHER" id="PTHR43507">
    <property type="entry name" value="NADH-UBIQUINONE OXIDOREDUCTASE CHAIN 4"/>
    <property type="match status" value="1"/>
</dbReference>
<dbReference type="GO" id="GO:0015990">
    <property type="term" value="P:electron transport coupled proton transport"/>
    <property type="evidence" value="ECO:0007669"/>
    <property type="project" value="TreeGrafter"/>
</dbReference>
<evidence type="ECO:0000256" key="15">
    <source>
        <dbReference type="ARBA" id="ARBA00049551"/>
    </source>
</evidence>
<feature type="transmembrane region" description="Helical" evidence="16">
    <location>
        <begin position="375"/>
        <end position="402"/>
    </location>
</feature>
<evidence type="ECO:0000259" key="18">
    <source>
        <dbReference type="Pfam" id="PF01059"/>
    </source>
</evidence>
<keyword evidence="6 16" id="KW-0679">Respiratory chain</keyword>
<keyword evidence="12 16" id="KW-0830">Ubiquinone</keyword>
<evidence type="ECO:0000256" key="10">
    <source>
        <dbReference type="ARBA" id="ARBA00022989"/>
    </source>
</evidence>
<dbReference type="Pfam" id="PF00361">
    <property type="entry name" value="Proton_antipo_M"/>
    <property type="match status" value="1"/>
</dbReference>
<comment type="subcellular location">
    <subcellularLocation>
        <location evidence="1 16">Mitochondrion membrane</location>
        <topology evidence="1 16">Multi-pass membrane protein</topology>
    </subcellularLocation>
</comment>
<feature type="transmembrane region" description="Helical" evidence="16">
    <location>
        <begin position="143"/>
        <end position="166"/>
    </location>
</feature>
<reference evidence="19" key="1">
    <citation type="journal article" date="2017" name="Proc. R. Soc. B">
        <title>Punctuated invasion of water, ice, snow and terrestrial ecozones by segmented worms (Oligochaeta: Enchytraeidae: Mesenchytraeus).</title>
        <authorList>
            <person name="Lang S.A."/>
            <person name="Saglam N."/>
            <person name="Kawash J."/>
            <person name="Shain D.H."/>
        </authorList>
    </citation>
    <scope>NUCLEOTIDE SEQUENCE</scope>
</reference>
<dbReference type="GO" id="GO:0042773">
    <property type="term" value="P:ATP synthesis coupled electron transport"/>
    <property type="evidence" value="ECO:0007669"/>
    <property type="project" value="InterPro"/>
</dbReference>
<dbReference type="GO" id="GO:0008137">
    <property type="term" value="F:NADH dehydrogenase (ubiquinone) activity"/>
    <property type="evidence" value="ECO:0007669"/>
    <property type="project" value="UniProtKB-UniRule"/>
</dbReference>
<dbReference type="GO" id="GO:0003954">
    <property type="term" value="F:NADH dehydrogenase activity"/>
    <property type="evidence" value="ECO:0007669"/>
    <property type="project" value="TreeGrafter"/>
</dbReference>
<evidence type="ECO:0000256" key="11">
    <source>
        <dbReference type="ARBA" id="ARBA00023027"/>
    </source>
</evidence>
<keyword evidence="8" id="KW-1278">Translocase</keyword>
<protein>
    <recommendedName>
        <fullName evidence="4 16">NADH-ubiquinone oxidoreductase chain 4</fullName>
        <ecNumber evidence="3 16">7.1.1.2</ecNumber>
    </recommendedName>
</protein>
<feature type="transmembrane region" description="Helical" evidence="16">
    <location>
        <begin position="216"/>
        <end position="237"/>
    </location>
</feature>
<feature type="transmembrane region" description="Helical" evidence="16">
    <location>
        <begin position="86"/>
        <end position="106"/>
    </location>
</feature>
<keyword evidence="10 16" id="KW-1133">Transmembrane helix</keyword>
<sequence>MLKLLLPLISMLPVLYYFKLSWWIITGSMLIASFMAIPLFYSSYTVSISTLSMSDLMSSSLLILSLLIGALMMVASSKIYLEKQNALMFSFMNLMLLIILILCFSTKSMMSFYIWFEASLIPTMFIIMMWGYQPERMQASMYLMMYTVVASLPMLVMLCTMMYTSGHSSMAMPTNWVSPNYMVNSNYAWLLLNMGFLVKLPMFSVHLWSPKAHVEAPIAGSMVLAAILLKLGVYGLLRMISMYSKLNNYIMSSALMSLSLCGAIITSMICLRQSDIKSLIAYSSVGHMGLMLASILTNTNWAMWGGLMIMVAHGLCSSALFILANMTYEITHTRSMFLTKGIMTALPTLSMWWFLFTAWNMAAPPSINLLSEIMLMTSILCASSITAILVMVISFLAAAYSLNMYATTQHGHLPSFSNPLHSMKIKDMLLLLIHLIPIIMLISKPELISLWN</sequence>
<feature type="domain" description="NADH:ubiquinone oxidoreductase chain 4 N-terminal" evidence="18">
    <location>
        <begin position="1"/>
        <end position="103"/>
    </location>
</feature>
<comment type="catalytic activity">
    <reaction evidence="15 16">
        <text>a ubiquinone + NADH + 5 H(+)(in) = a ubiquinol + NAD(+) + 4 H(+)(out)</text>
        <dbReference type="Rhea" id="RHEA:29091"/>
        <dbReference type="Rhea" id="RHEA-COMP:9565"/>
        <dbReference type="Rhea" id="RHEA-COMP:9566"/>
        <dbReference type="ChEBI" id="CHEBI:15378"/>
        <dbReference type="ChEBI" id="CHEBI:16389"/>
        <dbReference type="ChEBI" id="CHEBI:17976"/>
        <dbReference type="ChEBI" id="CHEBI:57540"/>
        <dbReference type="ChEBI" id="CHEBI:57945"/>
        <dbReference type="EC" id="7.1.1.2"/>
    </reaction>
</comment>
<dbReference type="EC" id="7.1.1.2" evidence="3 16"/>
<feature type="transmembrane region" description="Helical" evidence="16">
    <location>
        <begin position="336"/>
        <end position="355"/>
    </location>
</feature>
<keyword evidence="14 16" id="KW-0472">Membrane</keyword>
<feature type="transmembrane region" description="Helical" evidence="16">
    <location>
        <begin position="112"/>
        <end position="131"/>
    </location>
</feature>